<dbReference type="GO" id="GO:0030288">
    <property type="term" value="C:outer membrane-bounded periplasmic space"/>
    <property type="evidence" value="ECO:0007669"/>
    <property type="project" value="TreeGrafter"/>
</dbReference>
<dbReference type="GO" id="GO:0015679">
    <property type="term" value="P:plasma membrane copper ion transport"/>
    <property type="evidence" value="ECO:0007669"/>
    <property type="project" value="TreeGrafter"/>
</dbReference>
<dbReference type="Pfam" id="PF25975">
    <property type="entry name" value="CzcB_C"/>
    <property type="match status" value="1"/>
</dbReference>
<dbReference type="EMBL" id="JANUCT010000005">
    <property type="protein sequence ID" value="MCS3902882.1"/>
    <property type="molecule type" value="Genomic_DNA"/>
</dbReference>
<protein>
    <submittedName>
        <fullName evidence="7">Cobalt-zinc-cadmium efflux system membrane fusion protein</fullName>
    </submittedName>
</protein>
<dbReference type="InterPro" id="IPR058646">
    <property type="entry name" value="CzcB_N"/>
</dbReference>
<evidence type="ECO:0000259" key="4">
    <source>
        <dbReference type="Pfam" id="PF25971"/>
    </source>
</evidence>
<dbReference type="Gene3D" id="2.40.30.170">
    <property type="match status" value="1"/>
</dbReference>
<gene>
    <name evidence="7" type="ORF">J2T55_000890</name>
</gene>
<dbReference type="RefSeq" id="WP_259054484.1">
    <property type="nucleotide sequence ID" value="NZ_JANUCT010000005.1"/>
</dbReference>
<dbReference type="InterPro" id="IPR058792">
    <property type="entry name" value="Beta-barrel_RND_2"/>
</dbReference>
<evidence type="ECO:0000313" key="8">
    <source>
        <dbReference type="Proteomes" id="UP001204445"/>
    </source>
</evidence>
<accession>A0AAE3HLY3</accession>
<feature type="domain" description="CzcB N-terminal" evidence="4">
    <location>
        <begin position="53"/>
        <end position="144"/>
    </location>
</feature>
<dbReference type="Gene3D" id="2.40.420.20">
    <property type="match status" value="1"/>
</dbReference>
<dbReference type="Proteomes" id="UP001204445">
    <property type="component" value="Unassembled WGS sequence"/>
</dbReference>
<organism evidence="7 8">
    <name type="scientific">Methylohalomonas lacus</name>
    <dbReference type="NCBI Taxonomy" id="398773"/>
    <lineage>
        <taxon>Bacteria</taxon>
        <taxon>Pseudomonadati</taxon>
        <taxon>Pseudomonadota</taxon>
        <taxon>Gammaproteobacteria</taxon>
        <taxon>Methylohalomonadales</taxon>
        <taxon>Methylohalomonadaceae</taxon>
        <taxon>Methylohalomonas</taxon>
    </lineage>
</organism>
<evidence type="ECO:0000259" key="6">
    <source>
        <dbReference type="Pfam" id="PF25975"/>
    </source>
</evidence>
<dbReference type="Pfam" id="PF25973">
    <property type="entry name" value="BSH_CzcB"/>
    <property type="match status" value="1"/>
</dbReference>
<evidence type="ECO:0000259" key="3">
    <source>
        <dbReference type="Pfam" id="PF25954"/>
    </source>
</evidence>
<feature type="domain" description="CzcB-like barrel-sandwich hybrid" evidence="5">
    <location>
        <begin position="192"/>
        <end position="264"/>
    </location>
</feature>
<reference evidence="7" key="1">
    <citation type="submission" date="2022-08" db="EMBL/GenBank/DDBJ databases">
        <title>Genomic Encyclopedia of Type Strains, Phase III (KMG-III): the genomes of soil and plant-associated and newly described type strains.</title>
        <authorList>
            <person name="Whitman W."/>
        </authorList>
    </citation>
    <scope>NUCLEOTIDE SEQUENCE</scope>
    <source>
        <strain evidence="7">HMT 1</strain>
    </source>
</reference>
<feature type="domain" description="CzcB-like C-terminal circularly permuted SH3-like" evidence="6">
    <location>
        <begin position="349"/>
        <end position="409"/>
    </location>
</feature>
<sequence>MKILMNVLLLLAILLIGAYAGQQLLQSSPAKGSHRHDAGTAEHAGEQTGPHGGRLLEAGDFQLEVTIYERGVPPEFRVYAYRDGEPLAAEAFDLKIELARLGGKTDRFTFQPRESYRVSNETVTEPHSFDVRIKARHNGRDYDWRYAQHEGRTRISQTQAEAAGIETAIANPATIHRTVTLQGRIQYDPGRMRQVRARYAGVIRSAGKAVGDRVQADTAVARVESNDSLQSYAIKAPISGVVIAQQAGAGEAVSTDQSIYTIANLDHVWLDLAVFREQLDKIRVGQSVQLQSLDGNLDGRANIDYLLPVTDGRSQATTARVYLDNPDGHWRPGTAVTAEVTIEETDVPLAVRNSALQTFRDFDVVFARFGDTYEVRMLELGRSDATHTEVIGGLDPGTEYVVDNSYLLKADIEKSGAEHAH</sequence>
<keyword evidence="1" id="KW-0813">Transport</keyword>
<dbReference type="InterPro" id="IPR058647">
    <property type="entry name" value="BSH_CzcB-like"/>
</dbReference>
<dbReference type="SUPFAM" id="SSF111369">
    <property type="entry name" value="HlyD-like secretion proteins"/>
    <property type="match status" value="1"/>
</dbReference>
<keyword evidence="8" id="KW-1185">Reference proteome</keyword>
<dbReference type="Pfam" id="PF25954">
    <property type="entry name" value="Beta-barrel_RND_2"/>
    <property type="match status" value="1"/>
</dbReference>
<name>A0AAE3HLY3_9GAMM</name>
<dbReference type="Pfam" id="PF25971">
    <property type="entry name" value="CzcB_N"/>
    <property type="match status" value="1"/>
</dbReference>
<evidence type="ECO:0000259" key="5">
    <source>
        <dbReference type="Pfam" id="PF25973"/>
    </source>
</evidence>
<dbReference type="PANTHER" id="PTHR30097:SF4">
    <property type="entry name" value="SLR6042 PROTEIN"/>
    <property type="match status" value="1"/>
</dbReference>
<proteinExistence type="predicted"/>
<comment type="caution">
    <text evidence="7">The sequence shown here is derived from an EMBL/GenBank/DDBJ whole genome shotgun (WGS) entry which is preliminary data.</text>
</comment>
<feature type="domain" description="CusB-like beta-barrel" evidence="3">
    <location>
        <begin position="268"/>
        <end position="341"/>
    </location>
</feature>
<evidence type="ECO:0000256" key="2">
    <source>
        <dbReference type="SAM" id="MobiDB-lite"/>
    </source>
</evidence>
<dbReference type="AlphaFoldDB" id="A0AAE3HLY3"/>
<dbReference type="InterPro" id="IPR058649">
    <property type="entry name" value="CzcB_C"/>
</dbReference>
<dbReference type="PANTHER" id="PTHR30097">
    <property type="entry name" value="CATION EFFLUX SYSTEM PROTEIN CUSB"/>
    <property type="match status" value="1"/>
</dbReference>
<dbReference type="GO" id="GO:0046914">
    <property type="term" value="F:transition metal ion binding"/>
    <property type="evidence" value="ECO:0007669"/>
    <property type="project" value="TreeGrafter"/>
</dbReference>
<dbReference type="GO" id="GO:0060003">
    <property type="term" value="P:copper ion export"/>
    <property type="evidence" value="ECO:0007669"/>
    <property type="project" value="TreeGrafter"/>
</dbReference>
<dbReference type="InterPro" id="IPR051909">
    <property type="entry name" value="MFP_Cation_Efflux"/>
</dbReference>
<evidence type="ECO:0000256" key="1">
    <source>
        <dbReference type="ARBA" id="ARBA00022448"/>
    </source>
</evidence>
<evidence type="ECO:0000313" key="7">
    <source>
        <dbReference type="EMBL" id="MCS3902882.1"/>
    </source>
</evidence>
<feature type="region of interest" description="Disordered" evidence="2">
    <location>
        <begin position="29"/>
        <end position="53"/>
    </location>
</feature>
<feature type="compositionally biased region" description="Basic and acidic residues" evidence="2">
    <location>
        <begin position="35"/>
        <end position="45"/>
    </location>
</feature>